<reference evidence="5 6" key="1">
    <citation type="submission" date="2013-07" db="EMBL/GenBank/DDBJ databases">
        <title>Comparative Genomic and Metabolomic Analysis of Twelve Strains of Pseudoalteromonas luteoviolacea.</title>
        <authorList>
            <person name="Vynne N.G."/>
            <person name="Mansson M."/>
            <person name="Gram L."/>
        </authorList>
    </citation>
    <scope>NUCLEOTIDE SEQUENCE [LARGE SCALE GENOMIC DNA]</scope>
    <source>
        <strain evidence="5 6">H33</strain>
    </source>
</reference>
<feature type="chain" id="PRO_5007830976" evidence="4">
    <location>
        <begin position="20"/>
        <end position="264"/>
    </location>
</feature>
<accession>A0A162A6R7</accession>
<dbReference type="Proteomes" id="UP000076503">
    <property type="component" value="Unassembled WGS sequence"/>
</dbReference>
<dbReference type="Gene3D" id="1.25.40.10">
    <property type="entry name" value="Tetratricopeptide repeat domain"/>
    <property type="match status" value="1"/>
</dbReference>
<evidence type="ECO:0000256" key="2">
    <source>
        <dbReference type="ARBA" id="ARBA00022803"/>
    </source>
</evidence>
<dbReference type="PANTHER" id="PTHR44943">
    <property type="entry name" value="CELLULOSE SYNTHASE OPERON PROTEIN C"/>
    <property type="match status" value="1"/>
</dbReference>
<name>A0A162A6R7_9GAMM</name>
<dbReference type="Pfam" id="PF13181">
    <property type="entry name" value="TPR_8"/>
    <property type="match status" value="1"/>
</dbReference>
<feature type="signal peptide" evidence="4">
    <location>
        <begin position="1"/>
        <end position="19"/>
    </location>
</feature>
<evidence type="ECO:0000256" key="1">
    <source>
        <dbReference type="ARBA" id="ARBA00022737"/>
    </source>
</evidence>
<evidence type="ECO:0000256" key="4">
    <source>
        <dbReference type="SAM" id="SignalP"/>
    </source>
</evidence>
<dbReference type="SMART" id="SM00028">
    <property type="entry name" value="TPR"/>
    <property type="match status" value="3"/>
</dbReference>
<dbReference type="RefSeq" id="WP_063364153.1">
    <property type="nucleotide sequence ID" value="NZ_AUXZ01000131.1"/>
</dbReference>
<dbReference type="PATRIC" id="fig|1365251.3.peg.5044"/>
<dbReference type="AlphaFoldDB" id="A0A162A6R7"/>
<gene>
    <name evidence="5" type="ORF">N476_25515</name>
</gene>
<evidence type="ECO:0000313" key="6">
    <source>
        <dbReference type="Proteomes" id="UP000076503"/>
    </source>
</evidence>
<feature type="repeat" description="TPR" evidence="3">
    <location>
        <begin position="181"/>
        <end position="214"/>
    </location>
</feature>
<dbReference type="OrthoDB" id="657958at2"/>
<dbReference type="EMBL" id="AUXZ01000131">
    <property type="protein sequence ID" value="KZN45013.1"/>
    <property type="molecule type" value="Genomic_DNA"/>
</dbReference>
<proteinExistence type="predicted"/>
<evidence type="ECO:0000313" key="5">
    <source>
        <dbReference type="EMBL" id="KZN45013.1"/>
    </source>
</evidence>
<keyword evidence="4" id="KW-0732">Signal</keyword>
<dbReference type="PROSITE" id="PS50293">
    <property type="entry name" value="TPR_REGION"/>
    <property type="match status" value="1"/>
</dbReference>
<dbReference type="InterPro" id="IPR011990">
    <property type="entry name" value="TPR-like_helical_dom_sf"/>
</dbReference>
<evidence type="ECO:0000256" key="3">
    <source>
        <dbReference type="PROSITE-ProRule" id="PRU00339"/>
    </source>
</evidence>
<dbReference type="PROSITE" id="PS50005">
    <property type="entry name" value="TPR"/>
    <property type="match status" value="3"/>
</dbReference>
<dbReference type="SUPFAM" id="SSF48452">
    <property type="entry name" value="TPR-like"/>
    <property type="match status" value="1"/>
</dbReference>
<dbReference type="InterPro" id="IPR051685">
    <property type="entry name" value="Ycf3/AcsC/BcsC/TPR_MFPF"/>
</dbReference>
<keyword evidence="1" id="KW-0677">Repeat</keyword>
<feature type="repeat" description="TPR" evidence="3">
    <location>
        <begin position="147"/>
        <end position="180"/>
    </location>
</feature>
<keyword evidence="2 3" id="KW-0802">TPR repeat</keyword>
<organism evidence="5 6">
    <name type="scientific">Pseudoalteromonas luteoviolacea H33</name>
    <dbReference type="NCBI Taxonomy" id="1365251"/>
    <lineage>
        <taxon>Bacteria</taxon>
        <taxon>Pseudomonadati</taxon>
        <taxon>Pseudomonadota</taxon>
        <taxon>Gammaproteobacteria</taxon>
        <taxon>Alteromonadales</taxon>
        <taxon>Pseudoalteromonadaceae</taxon>
        <taxon>Pseudoalteromonas</taxon>
    </lineage>
</organism>
<dbReference type="InterPro" id="IPR019734">
    <property type="entry name" value="TPR_rpt"/>
</dbReference>
<feature type="repeat" description="TPR" evidence="3">
    <location>
        <begin position="215"/>
        <end position="248"/>
    </location>
</feature>
<sequence>MRNALVSFLLLFTFLPQLIQEVAASNAYYKVTYHYNIGDVFTTNENGVWRTAKILDIDTNEQSSTIHALLYSNTKHKPTLASLDELSIQAYHSTIAHANLEQKWLFIGNDTPLKAELKGYINYLKHHNFHKYAEATNQKVDDLIFRANTLYTKGYALNQAAQYKQAIEAYQQAINIYPLYFEAIDSIGFAYMDMGDFQTAITYFNQSLQIHPKGITAQYYKGMCYINLEDYEKARHAFKQGIESFPEQSHVFEEIYDKLQHNAL</sequence>
<dbReference type="PANTHER" id="PTHR44943:SF8">
    <property type="entry name" value="TPR REPEAT-CONTAINING PROTEIN MJ0263"/>
    <property type="match status" value="1"/>
</dbReference>
<comment type="caution">
    <text evidence="5">The sequence shown here is derived from an EMBL/GenBank/DDBJ whole genome shotgun (WGS) entry which is preliminary data.</text>
</comment>
<protein>
    <submittedName>
        <fullName evidence="5">Uncharacterized protein</fullName>
    </submittedName>
</protein>
<dbReference type="Pfam" id="PF14559">
    <property type="entry name" value="TPR_19"/>
    <property type="match status" value="1"/>
</dbReference>